<evidence type="ECO:0000259" key="5">
    <source>
        <dbReference type="PROSITE" id="PS50887"/>
    </source>
</evidence>
<dbReference type="GO" id="GO:0005886">
    <property type="term" value="C:plasma membrane"/>
    <property type="evidence" value="ECO:0007669"/>
    <property type="project" value="TreeGrafter"/>
</dbReference>
<dbReference type="NCBIfam" id="TIGR00254">
    <property type="entry name" value="GGDEF"/>
    <property type="match status" value="1"/>
</dbReference>
<evidence type="ECO:0000256" key="2">
    <source>
        <dbReference type="ARBA" id="ARBA00012528"/>
    </source>
</evidence>
<dbReference type="KEGG" id="mmaa:FR932_03035"/>
<accession>A0A5J6WH88</accession>
<name>A0A5J6WH88_MORMI</name>
<dbReference type="InterPro" id="IPR050469">
    <property type="entry name" value="Diguanylate_Cyclase"/>
</dbReference>
<evidence type="ECO:0000256" key="4">
    <source>
        <dbReference type="SAM" id="Phobius"/>
    </source>
</evidence>
<dbReference type="RefSeq" id="WP_019443078.1">
    <property type="nucleotide sequence ID" value="NZ_ALOE01000039.1"/>
</dbReference>
<feature type="transmembrane region" description="Helical" evidence="4">
    <location>
        <begin position="7"/>
        <end position="24"/>
    </location>
</feature>
<keyword evidence="4" id="KW-0472">Membrane</keyword>
<dbReference type="PANTHER" id="PTHR45138">
    <property type="entry name" value="REGULATORY COMPONENTS OF SENSORY TRANSDUCTION SYSTEM"/>
    <property type="match status" value="1"/>
</dbReference>
<protein>
    <recommendedName>
        <fullName evidence="2">diguanylate cyclase</fullName>
        <ecNumber evidence="2">2.7.7.65</ecNumber>
    </recommendedName>
</protein>
<dbReference type="SMART" id="SM00267">
    <property type="entry name" value="GGDEF"/>
    <property type="match status" value="1"/>
</dbReference>
<keyword evidence="4" id="KW-1133">Transmembrane helix</keyword>
<dbReference type="InterPro" id="IPR043128">
    <property type="entry name" value="Rev_trsase/Diguanyl_cyclase"/>
</dbReference>
<dbReference type="CDD" id="cd01949">
    <property type="entry name" value="GGDEF"/>
    <property type="match status" value="1"/>
</dbReference>
<reference evidence="6 7" key="1">
    <citation type="submission" date="2019-09" db="EMBL/GenBank/DDBJ databases">
        <title>Hybrid Assembly of the complete Genome of the Deep-Sea Bacterium Moritella marina from long Nanopore and Illumina reads.</title>
        <authorList>
            <person name="Magin S."/>
            <person name="Georgoulis A."/>
            <person name="Papadimitriou K."/>
            <person name="Iliakis G."/>
            <person name="Vorgias C.E."/>
        </authorList>
    </citation>
    <scope>NUCLEOTIDE SEQUENCE [LARGE SCALE GENOMIC DNA]</scope>
    <source>
        <strain evidence="6 7">MP-1</strain>
    </source>
</reference>
<dbReference type="PROSITE" id="PS50887">
    <property type="entry name" value="GGDEF"/>
    <property type="match status" value="1"/>
</dbReference>
<sequence>MRNIQKITIGIVIVTLVILVWYHFRANTKTYTVTPDKFHFANIDDSSKGGLSSSAIEIKDGKAYLTCSVVKESDYPWPYCELEISLSDNLIRGIDFSDYNKISLDIDYTTTHANKRLRVYIRNSHPAYTRVDEPTSLKFNGIEYPPGFGDGAIAIALDTFQVLTWWIADNGISIEHASPDFSNVPIIEIATASGVTEGEFEIVVNSIEFQGVWIEESTMLKGLLYTWLLLIIGFILYEQAKLHRRLKQSHKRAARLFKLNQNLNEKNIEFSELANRDPLTGALNRNAVQDWLKKMAQQVRWGNQNFSALFIDIDHFKNVNDKYGHQVGDDILREFVLVISTHIRSNDFLVRWGGEEFIVFFPETNGQQAMSRAETLRATIAAHHWCHNKPLTCSIGVAQMGEERITEMIARADEALYKAKGRGRNQVVCSQ</sequence>
<dbReference type="FunFam" id="3.30.70.270:FF:000001">
    <property type="entry name" value="Diguanylate cyclase domain protein"/>
    <property type="match status" value="1"/>
</dbReference>
<gene>
    <name evidence="6" type="ORF">FR932_03035</name>
</gene>
<keyword evidence="7" id="KW-1185">Reference proteome</keyword>
<evidence type="ECO:0000313" key="6">
    <source>
        <dbReference type="EMBL" id="QFI36884.1"/>
    </source>
</evidence>
<feature type="domain" description="GGDEF" evidence="5">
    <location>
        <begin position="304"/>
        <end position="431"/>
    </location>
</feature>
<dbReference type="InterPro" id="IPR029787">
    <property type="entry name" value="Nucleotide_cyclase"/>
</dbReference>
<comment type="catalytic activity">
    <reaction evidence="3">
        <text>2 GTP = 3',3'-c-di-GMP + 2 diphosphate</text>
        <dbReference type="Rhea" id="RHEA:24898"/>
        <dbReference type="ChEBI" id="CHEBI:33019"/>
        <dbReference type="ChEBI" id="CHEBI:37565"/>
        <dbReference type="ChEBI" id="CHEBI:58805"/>
        <dbReference type="EC" id="2.7.7.65"/>
    </reaction>
</comment>
<dbReference type="Gene3D" id="3.30.70.270">
    <property type="match status" value="1"/>
</dbReference>
<proteinExistence type="predicted"/>
<dbReference type="GO" id="GO:1902201">
    <property type="term" value="P:negative regulation of bacterial-type flagellum-dependent cell motility"/>
    <property type="evidence" value="ECO:0007669"/>
    <property type="project" value="TreeGrafter"/>
</dbReference>
<dbReference type="Proteomes" id="UP000327424">
    <property type="component" value="Chromosome"/>
</dbReference>
<dbReference type="PANTHER" id="PTHR45138:SF9">
    <property type="entry name" value="DIGUANYLATE CYCLASE DGCM-RELATED"/>
    <property type="match status" value="1"/>
</dbReference>
<evidence type="ECO:0000256" key="1">
    <source>
        <dbReference type="ARBA" id="ARBA00001946"/>
    </source>
</evidence>
<keyword evidence="4" id="KW-0812">Transmembrane</keyword>
<evidence type="ECO:0000313" key="7">
    <source>
        <dbReference type="Proteomes" id="UP000327424"/>
    </source>
</evidence>
<dbReference type="Pfam" id="PF00990">
    <property type="entry name" value="GGDEF"/>
    <property type="match status" value="1"/>
</dbReference>
<dbReference type="InterPro" id="IPR000160">
    <property type="entry name" value="GGDEF_dom"/>
</dbReference>
<dbReference type="AlphaFoldDB" id="A0A5J6WH88"/>
<comment type="cofactor">
    <cofactor evidence="1">
        <name>Mg(2+)</name>
        <dbReference type="ChEBI" id="CHEBI:18420"/>
    </cofactor>
</comment>
<dbReference type="GO" id="GO:0052621">
    <property type="term" value="F:diguanylate cyclase activity"/>
    <property type="evidence" value="ECO:0007669"/>
    <property type="project" value="UniProtKB-EC"/>
</dbReference>
<evidence type="ECO:0000256" key="3">
    <source>
        <dbReference type="ARBA" id="ARBA00034247"/>
    </source>
</evidence>
<dbReference type="GO" id="GO:0043709">
    <property type="term" value="P:cell adhesion involved in single-species biofilm formation"/>
    <property type="evidence" value="ECO:0007669"/>
    <property type="project" value="TreeGrafter"/>
</dbReference>
<dbReference type="SUPFAM" id="SSF55073">
    <property type="entry name" value="Nucleotide cyclase"/>
    <property type="match status" value="1"/>
</dbReference>
<dbReference type="OrthoDB" id="9803824at2"/>
<dbReference type="EC" id="2.7.7.65" evidence="2"/>
<organism evidence="6 7">
    <name type="scientific">Moritella marina ATCC 15381</name>
    <dbReference type="NCBI Taxonomy" id="1202962"/>
    <lineage>
        <taxon>Bacteria</taxon>
        <taxon>Pseudomonadati</taxon>
        <taxon>Pseudomonadota</taxon>
        <taxon>Gammaproteobacteria</taxon>
        <taxon>Alteromonadales</taxon>
        <taxon>Moritellaceae</taxon>
        <taxon>Moritella</taxon>
    </lineage>
</organism>
<dbReference type="EMBL" id="CP044399">
    <property type="protein sequence ID" value="QFI36884.1"/>
    <property type="molecule type" value="Genomic_DNA"/>
</dbReference>